<dbReference type="AlphaFoldDB" id="A0AAW0KEG1"/>
<dbReference type="EMBL" id="PKMF04000323">
    <property type="protein sequence ID" value="KAK7837709.1"/>
    <property type="molecule type" value="Genomic_DNA"/>
</dbReference>
<evidence type="ECO:0000313" key="2">
    <source>
        <dbReference type="Proteomes" id="UP000237347"/>
    </source>
</evidence>
<reference evidence="1 2" key="1">
    <citation type="journal article" date="2018" name="Sci. Data">
        <title>The draft genome sequence of cork oak.</title>
        <authorList>
            <person name="Ramos A.M."/>
            <person name="Usie A."/>
            <person name="Barbosa P."/>
            <person name="Barros P.M."/>
            <person name="Capote T."/>
            <person name="Chaves I."/>
            <person name="Simoes F."/>
            <person name="Abreu I."/>
            <person name="Carrasquinho I."/>
            <person name="Faro C."/>
            <person name="Guimaraes J.B."/>
            <person name="Mendonca D."/>
            <person name="Nobrega F."/>
            <person name="Rodrigues L."/>
            <person name="Saibo N.J.M."/>
            <person name="Varela M.C."/>
            <person name="Egas C."/>
            <person name="Matos J."/>
            <person name="Miguel C.M."/>
            <person name="Oliveira M.M."/>
            <person name="Ricardo C.P."/>
            <person name="Goncalves S."/>
        </authorList>
    </citation>
    <scope>NUCLEOTIDE SEQUENCE [LARGE SCALE GENOMIC DNA]</scope>
    <source>
        <strain evidence="2">cv. HL8</strain>
    </source>
</reference>
<dbReference type="Proteomes" id="UP000237347">
    <property type="component" value="Unassembled WGS sequence"/>
</dbReference>
<organism evidence="1 2">
    <name type="scientific">Quercus suber</name>
    <name type="common">Cork oak</name>
    <dbReference type="NCBI Taxonomy" id="58331"/>
    <lineage>
        <taxon>Eukaryota</taxon>
        <taxon>Viridiplantae</taxon>
        <taxon>Streptophyta</taxon>
        <taxon>Embryophyta</taxon>
        <taxon>Tracheophyta</taxon>
        <taxon>Spermatophyta</taxon>
        <taxon>Magnoliopsida</taxon>
        <taxon>eudicotyledons</taxon>
        <taxon>Gunneridae</taxon>
        <taxon>Pentapetalae</taxon>
        <taxon>rosids</taxon>
        <taxon>fabids</taxon>
        <taxon>Fagales</taxon>
        <taxon>Fagaceae</taxon>
        <taxon>Quercus</taxon>
    </lineage>
</organism>
<evidence type="ECO:0008006" key="3">
    <source>
        <dbReference type="Google" id="ProtNLM"/>
    </source>
</evidence>
<evidence type="ECO:0000313" key="1">
    <source>
        <dbReference type="EMBL" id="KAK7837709.1"/>
    </source>
</evidence>
<sequence length="211" mass="23848">MDLILNRFKDLHQSQHLASISHSKFDVDRAKSLSNEDSFSLWYEVMPQEIHSTLFSFKPYKALKKDGCVLKAKYLTSRSCYSQWSSRRPRSRTWATCKMAKPILDSDLKKVANLPFASVYILHLLGKTSLGCSKLNTDDLVSPNSAYAGGGRLIRDSNGNWVRAFSRAKLWALRDGLLMTKSLRIEKLVVYVHAADKISLVSSSNSTNRLT</sequence>
<name>A0AAW0KEG1_QUESU</name>
<accession>A0AAW0KEG1</accession>
<proteinExistence type="predicted"/>
<keyword evidence="2" id="KW-1185">Reference proteome</keyword>
<dbReference type="CDD" id="cd06222">
    <property type="entry name" value="RNase_H_like"/>
    <property type="match status" value="1"/>
</dbReference>
<comment type="caution">
    <text evidence="1">The sequence shown here is derived from an EMBL/GenBank/DDBJ whole genome shotgun (WGS) entry which is preliminary data.</text>
</comment>
<protein>
    <recommendedName>
        <fullName evidence="3">RNase H type-1 domain-containing protein</fullName>
    </recommendedName>
</protein>
<dbReference type="InterPro" id="IPR044730">
    <property type="entry name" value="RNase_H-like_dom_plant"/>
</dbReference>
<gene>
    <name evidence="1" type="ORF">CFP56_020858</name>
</gene>